<reference evidence="6" key="2">
    <citation type="submission" date="2019-07" db="EMBL/GenBank/DDBJ databases">
        <authorList>
            <person name="Yang Y."/>
            <person name="Bocs S."/>
            <person name="Baudouin L."/>
        </authorList>
    </citation>
    <scope>NUCLEOTIDE SEQUENCE</scope>
    <source>
        <tissue evidence="6">Spear leaf of Hainan Tall coconut</tissue>
    </source>
</reference>
<dbReference type="AlphaFoldDB" id="A0A8K0N4M5"/>
<comment type="caution">
    <text evidence="6">The sequence shown here is derived from an EMBL/GenBank/DDBJ whole genome shotgun (WGS) entry which is preliminary data.</text>
</comment>
<dbReference type="InterPro" id="IPR039126">
    <property type="entry name" value="GGACT"/>
</dbReference>
<dbReference type="GO" id="GO:0005829">
    <property type="term" value="C:cytosol"/>
    <property type="evidence" value="ECO:0007669"/>
    <property type="project" value="TreeGrafter"/>
</dbReference>
<dbReference type="Pfam" id="PF06094">
    <property type="entry name" value="GGACT"/>
    <property type="match status" value="1"/>
</dbReference>
<evidence type="ECO:0000256" key="3">
    <source>
        <dbReference type="PIRSR" id="PIRSR639126-1"/>
    </source>
</evidence>
<dbReference type="OrthoDB" id="113620at2759"/>
<dbReference type="PANTHER" id="PTHR12510:SF4">
    <property type="entry name" value="GAMMA-GLUTAMYLAMINECYCLOTRANSFERASE"/>
    <property type="match status" value="1"/>
</dbReference>
<organism evidence="6 7">
    <name type="scientific">Cocos nucifera</name>
    <name type="common">Coconut palm</name>
    <dbReference type="NCBI Taxonomy" id="13894"/>
    <lineage>
        <taxon>Eukaryota</taxon>
        <taxon>Viridiplantae</taxon>
        <taxon>Streptophyta</taxon>
        <taxon>Embryophyta</taxon>
        <taxon>Tracheophyta</taxon>
        <taxon>Spermatophyta</taxon>
        <taxon>Magnoliopsida</taxon>
        <taxon>Liliopsida</taxon>
        <taxon>Arecaceae</taxon>
        <taxon>Arecoideae</taxon>
        <taxon>Cocoseae</taxon>
        <taxon>Attaleinae</taxon>
        <taxon>Cocos</taxon>
    </lineage>
</organism>
<dbReference type="Proteomes" id="UP000797356">
    <property type="component" value="Chromosome 7"/>
</dbReference>
<proteinExistence type="inferred from homology"/>
<name>A0A8K0N4M5_COCNU</name>
<comment type="function">
    <text evidence="1">Putative gamma-glutamylcyclotransferase.</text>
</comment>
<evidence type="ECO:0000313" key="6">
    <source>
        <dbReference type="EMBL" id="KAG1354276.1"/>
    </source>
</evidence>
<evidence type="ECO:0000256" key="1">
    <source>
        <dbReference type="ARBA" id="ARBA00002782"/>
    </source>
</evidence>
<dbReference type="SUPFAM" id="SSF110857">
    <property type="entry name" value="Gamma-glutamyl cyclotransferase-like"/>
    <property type="match status" value="1"/>
</dbReference>
<dbReference type="Gene3D" id="3.10.490.10">
    <property type="entry name" value="Gamma-glutamyl cyclotransferase-like"/>
    <property type="match status" value="1"/>
</dbReference>
<evidence type="ECO:0000259" key="5">
    <source>
        <dbReference type="Pfam" id="PF06094"/>
    </source>
</evidence>
<dbReference type="PANTHER" id="PTHR12510">
    <property type="entry name" value="TROPONIN C-AKIN-1 PROTEIN"/>
    <property type="match status" value="1"/>
</dbReference>
<dbReference type="GO" id="GO:0061929">
    <property type="term" value="F:gamma-glutamylaminecyclotransferase activity"/>
    <property type="evidence" value="ECO:0007669"/>
    <property type="project" value="InterPro"/>
</dbReference>
<evidence type="ECO:0000313" key="7">
    <source>
        <dbReference type="Proteomes" id="UP000797356"/>
    </source>
</evidence>
<accession>A0A8K0N4M5</accession>
<sequence length="182" mass="20589">MMDRTLVFTYGTLKCGFSNHGLIQDMIRSGDAAFVGIARTAGHLPLVCGPYHVPFLLNLPGAGERVRGEVYAVSPRGIARMDDLEGTSRGHYERLPISVVLRRRLRSDGDEEEEDEVEVEAEAEAYYAHRSYAMELWRRSGERGFEAYSEKEATGYVKRKDRPQDTTFLDQIRIFVGSPLQN</sequence>
<protein>
    <recommendedName>
        <fullName evidence="4">Gamma-glutamylcyclotransferase family protein</fullName>
    </recommendedName>
</protein>
<evidence type="ECO:0000256" key="2">
    <source>
        <dbReference type="ARBA" id="ARBA00008861"/>
    </source>
</evidence>
<evidence type="ECO:0000256" key="4">
    <source>
        <dbReference type="RuleBase" id="RU367036"/>
    </source>
</evidence>
<dbReference type="CDD" id="cd06661">
    <property type="entry name" value="GGCT_like"/>
    <property type="match status" value="1"/>
</dbReference>
<keyword evidence="7" id="KW-1185">Reference proteome</keyword>
<dbReference type="EMBL" id="CM017878">
    <property type="protein sequence ID" value="KAG1354276.1"/>
    <property type="molecule type" value="Genomic_DNA"/>
</dbReference>
<feature type="domain" description="Gamma-glutamylcyclotransferase AIG2-like" evidence="5">
    <location>
        <begin position="7"/>
        <end position="129"/>
    </location>
</feature>
<reference evidence="6" key="1">
    <citation type="journal article" date="2017" name="Gigascience">
        <title>The genome draft of coconut (Cocos nucifera).</title>
        <authorList>
            <person name="Xiao Y."/>
            <person name="Xu P."/>
            <person name="Fan H."/>
            <person name="Baudouin L."/>
            <person name="Xia W."/>
            <person name="Bocs S."/>
            <person name="Xu J."/>
            <person name="Li Q."/>
            <person name="Guo A."/>
            <person name="Zhou L."/>
            <person name="Li J."/>
            <person name="Wu Y."/>
            <person name="Ma Z."/>
            <person name="Armero A."/>
            <person name="Issali A.E."/>
            <person name="Liu N."/>
            <person name="Peng M."/>
            <person name="Yang Y."/>
        </authorList>
    </citation>
    <scope>NUCLEOTIDE SEQUENCE</scope>
    <source>
        <tissue evidence="6">Spear leaf of Hainan Tall coconut</tissue>
    </source>
</reference>
<dbReference type="InterPro" id="IPR009288">
    <property type="entry name" value="AIG2-like_dom"/>
</dbReference>
<gene>
    <name evidence="6" type="ORF">COCNU_07G003880</name>
</gene>
<feature type="active site" description="Proton acceptor" evidence="3">
    <location>
        <position position="85"/>
    </location>
</feature>
<dbReference type="InterPro" id="IPR036568">
    <property type="entry name" value="GGCT-like_sf"/>
</dbReference>
<dbReference type="FunFam" id="3.10.490.10:FF:000009">
    <property type="entry name" value="Putative gamma-glutamylcyclotransferase"/>
    <property type="match status" value="1"/>
</dbReference>
<comment type="similarity">
    <text evidence="2 4">Belongs to the gamma-glutamylcyclotransferase family.</text>
</comment>
<dbReference type="InterPro" id="IPR013024">
    <property type="entry name" value="GGCT-like"/>
</dbReference>